<feature type="domain" description="D-serine dehydratase-like" evidence="3">
    <location>
        <begin position="249"/>
        <end position="356"/>
    </location>
</feature>
<dbReference type="SUPFAM" id="SSF51419">
    <property type="entry name" value="PLP-binding barrel"/>
    <property type="match status" value="1"/>
</dbReference>
<keyword evidence="4" id="KW-0413">Isomerase</keyword>
<dbReference type="InterPro" id="IPR029066">
    <property type="entry name" value="PLP-binding_barrel"/>
</dbReference>
<gene>
    <name evidence="4" type="ORF">OU798_05345</name>
</gene>
<dbReference type="GO" id="GO:0008784">
    <property type="term" value="F:alanine racemase activity"/>
    <property type="evidence" value="ECO:0007669"/>
    <property type="project" value="UniProtKB-EC"/>
</dbReference>
<comment type="caution">
    <text evidence="4">The sequence shown here is derived from an EMBL/GenBank/DDBJ whole genome shotgun (WGS) entry which is preliminary data.</text>
</comment>
<dbReference type="EC" id="5.1.1.1" evidence="4"/>
<dbReference type="Pfam" id="PF01168">
    <property type="entry name" value="Ala_racemase_N"/>
    <property type="match status" value="1"/>
</dbReference>
<dbReference type="GO" id="GO:0008721">
    <property type="term" value="F:D-serine ammonia-lyase activity"/>
    <property type="evidence" value="ECO:0007669"/>
    <property type="project" value="TreeGrafter"/>
</dbReference>
<organism evidence="4 5">
    <name type="scientific">Draconibacterium aestuarii</name>
    <dbReference type="NCBI Taxonomy" id="2998507"/>
    <lineage>
        <taxon>Bacteria</taxon>
        <taxon>Pseudomonadati</taxon>
        <taxon>Bacteroidota</taxon>
        <taxon>Bacteroidia</taxon>
        <taxon>Marinilabiliales</taxon>
        <taxon>Prolixibacteraceae</taxon>
        <taxon>Draconibacterium</taxon>
    </lineage>
</organism>
<name>A0A9X3F6E4_9BACT</name>
<dbReference type="SMART" id="SM01119">
    <property type="entry name" value="D-ser_dehydrat"/>
    <property type="match status" value="1"/>
</dbReference>
<dbReference type="InterPro" id="IPR026956">
    <property type="entry name" value="D-ser_dehydrat-like_dom"/>
</dbReference>
<comment type="similarity">
    <text evidence="1">Belongs to the DSD1 family.</text>
</comment>
<proteinExistence type="inferred from homology"/>
<dbReference type="Gene3D" id="3.20.20.10">
    <property type="entry name" value="Alanine racemase"/>
    <property type="match status" value="1"/>
</dbReference>
<dbReference type="PANTHER" id="PTHR28004">
    <property type="entry name" value="ZGC:162816-RELATED"/>
    <property type="match status" value="1"/>
</dbReference>
<dbReference type="InterPro" id="IPR051466">
    <property type="entry name" value="D-amino_acid_metab_enzyme"/>
</dbReference>
<protein>
    <submittedName>
        <fullName evidence="4">Alanine racemase</fullName>
        <ecNumber evidence="4">5.1.1.1</ecNumber>
    </submittedName>
</protein>
<dbReference type="Gene3D" id="2.40.37.20">
    <property type="entry name" value="D-serine dehydratase-like domain"/>
    <property type="match status" value="1"/>
</dbReference>
<dbReference type="InterPro" id="IPR042208">
    <property type="entry name" value="D-ser_dehydrat-like_sf"/>
</dbReference>
<sequence length="366" mass="41468">MFEILRPTLLIDKEICLRNIEQMAYKAAKHNLRFRPHFKTHQSAQIGEWYKLYGVKAITVSSVQMAEYFAAHGWDDITIAFSLNILEIQNINRLAAAIKLNVLVENKEAANVLKDKASSSLGVYIKIDTGYNRTGIPSSRTGSIDSILEILDSNKKLTFKGFLTHTGHTYQAKSTNEIYSRHFDALLKLRFLKSKYIKQYPSIELSMGDTPSASICNNFEGVDEFRPGNFVFYDLMQHSLGVCEMRDIAVKMVCPVVAKHISRNEIIIHGGAVHFSKDTVLNTDGKPLFGRIRIQYKGEKVLLDNKHYLSKLSQEHGTLKITPANYEKINIGDLIEIIPVHSCLTANLMGYMQTTEGELIKMMPKY</sequence>
<dbReference type="InterPro" id="IPR001608">
    <property type="entry name" value="Ala_racemase_N"/>
</dbReference>
<dbReference type="AlphaFoldDB" id="A0A9X3F6E4"/>
<keyword evidence="2" id="KW-0456">Lyase</keyword>
<dbReference type="EMBL" id="JAPOHD010000010">
    <property type="protein sequence ID" value="MCY1719756.1"/>
    <property type="molecule type" value="Genomic_DNA"/>
</dbReference>
<evidence type="ECO:0000256" key="1">
    <source>
        <dbReference type="ARBA" id="ARBA00005323"/>
    </source>
</evidence>
<evidence type="ECO:0000259" key="3">
    <source>
        <dbReference type="SMART" id="SM01119"/>
    </source>
</evidence>
<accession>A0A9X3F6E4</accession>
<reference evidence="4" key="1">
    <citation type="submission" date="2022-11" db="EMBL/GenBank/DDBJ databases">
        <title>Marilongibacter aestuarii gen. nov., sp. nov., isolated from tidal flat sediment.</title>
        <authorList>
            <person name="Jiayan W."/>
        </authorList>
    </citation>
    <scope>NUCLEOTIDE SEQUENCE</scope>
    <source>
        <strain evidence="4">Z1-6</strain>
    </source>
</reference>
<evidence type="ECO:0000256" key="2">
    <source>
        <dbReference type="ARBA" id="ARBA00023239"/>
    </source>
</evidence>
<evidence type="ECO:0000313" key="5">
    <source>
        <dbReference type="Proteomes" id="UP001145087"/>
    </source>
</evidence>
<dbReference type="Pfam" id="PF14031">
    <property type="entry name" value="D-ser_dehydrat"/>
    <property type="match status" value="1"/>
</dbReference>
<dbReference type="RefSeq" id="WP_343332093.1">
    <property type="nucleotide sequence ID" value="NZ_JAPOHD010000010.1"/>
</dbReference>
<keyword evidence="5" id="KW-1185">Reference proteome</keyword>
<evidence type="ECO:0000313" key="4">
    <source>
        <dbReference type="EMBL" id="MCY1719756.1"/>
    </source>
</evidence>
<dbReference type="GO" id="GO:0036088">
    <property type="term" value="P:D-serine catabolic process"/>
    <property type="evidence" value="ECO:0007669"/>
    <property type="project" value="TreeGrafter"/>
</dbReference>
<dbReference type="PANTHER" id="PTHR28004:SF2">
    <property type="entry name" value="D-SERINE DEHYDRATASE"/>
    <property type="match status" value="1"/>
</dbReference>
<dbReference type="Proteomes" id="UP001145087">
    <property type="component" value="Unassembled WGS sequence"/>
</dbReference>